<feature type="domain" description="DUF58" evidence="1">
    <location>
        <begin position="46"/>
        <end position="125"/>
    </location>
</feature>
<evidence type="ECO:0000313" key="2">
    <source>
        <dbReference type="EMBL" id="MBB4631157.1"/>
    </source>
</evidence>
<dbReference type="InterPro" id="IPR002881">
    <property type="entry name" value="DUF58"/>
</dbReference>
<dbReference type="AlphaFoldDB" id="A0A7W7B1B6"/>
<comment type="caution">
    <text evidence="2">The sequence shown here is derived from an EMBL/GenBank/DDBJ whole genome shotgun (WGS) entry which is preliminary data.</text>
</comment>
<protein>
    <submittedName>
        <fullName evidence="2">Uncharacterized protein (DUF58 family)</fullName>
    </submittedName>
</protein>
<proteinExistence type="predicted"/>
<organism evidence="2 3">
    <name type="scientific">Sphingosinicella soli</name>
    <dbReference type="NCBI Taxonomy" id="333708"/>
    <lineage>
        <taxon>Bacteria</taxon>
        <taxon>Pseudomonadati</taxon>
        <taxon>Pseudomonadota</taxon>
        <taxon>Alphaproteobacteria</taxon>
        <taxon>Sphingomonadales</taxon>
        <taxon>Sphingosinicellaceae</taxon>
        <taxon>Sphingosinicella</taxon>
    </lineage>
</organism>
<keyword evidence="3" id="KW-1185">Reference proteome</keyword>
<sequence length="275" mass="29452">MSTPQDAERIAAMIGPLRLARARARAARQAGAHPRRVAGPGAEFWQYRMLNPGEAADKVDWRRSGRSDELYVREREREDPVRLWLWSDASASMDYASDEALPRKKALADTVIAALGLAAHEAGETCCFPPDPRPLRGDTLLAPQGPGDAPRLDAPGPADIVLAAGDFLGPRALDWIAPAAAAGAQGVVIAVADPAEIAFPFTGRVHFDAVEPGDRPFEAGRAEALGETYAAAWTAHRARLADACNRPGWFLVEVVTGEDAAAHAAQIARWLRETA</sequence>
<dbReference type="PANTHER" id="PTHR33608">
    <property type="entry name" value="BLL2464 PROTEIN"/>
    <property type="match status" value="1"/>
</dbReference>
<reference evidence="2 3" key="1">
    <citation type="submission" date="2020-08" db="EMBL/GenBank/DDBJ databases">
        <title>Genomic Encyclopedia of Type Strains, Phase IV (KMG-IV): sequencing the most valuable type-strain genomes for metagenomic binning, comparative biology and taxonomic classification.</title>
        <authorList>
            <person name="Goeker M."/>
        </authorList>
    </citation>
    <scope>NUCLEOTIDE SEQUENCE [LARGE SCALE GENOMIC DNA]</scope>
    <source>
        <strain evidence="2 3">DSM 17328</strain>
    </source>
</reference>
<dbReference type="RefSeq" id="WP_184065324.1">
    <property type="nucleotide sequence ID" value="NZ_JACHNZ010000006.1"/>
</dbReference>
<gene>
    <name evidence="2" type="ORF">GGQ98_000764</name>
</gene>
<dbReference type="EMBL" id="JACHNZ010000006">
    <property type="protein sequence ID" value="MBB4631157.1"/>
    <property type="molecule type" value="Genomic_DNA"/>
</dbReference>
<dbReference type="PANTHER" id="PTHR33608:SF6">
    <property type="entry name" value="BLL2464 PROTEIN"/>
    <property type="match status" value="1"/>
</dbReference>
<accession>A0A7W7B1B6</accession>
<dbReference type="Proteomes" id="UP000566324">
    <property type="component" value="Unassembled WGS sequence"/>
</dbReference>
<evidence type="ECO:0000313" key="3">
    <source>
        <dbReference type="Proteomes" id="UP000566324"/>
    </source>
</evidence>
<dbReference type="Pfam" id="PF01882">
    <property type="entry name" value="DUF58"/>
    <property type="match status" value="1"/>
</dbReference>
<evidence type="ECO:0000259" key="1">
    <source>
        <dbReference type="Pfam" id="PF01882"/>
    </source>
</evidence>
<name>A0A7W7B1B6_9SPHN</name>